<evidence type="ECO:0000313" key="2">
    <source>
        <dbReference type="Proteomes" id="UP001164539"/>
    </source>
</evidence>
<dbReference type="EMBL" id="CM051407">
    <property type="protein sequence ID" value="KAJ4701050.1"/>
    <property type="molecule type" value="Genomic_DNA"/>
</dbReference>
<keyword evidence="2" id="KW-1185">Reference proteome</keyword>
<accession>A0ACC1WPG0</accession>
<dbReference type="Proteomes" id="UP001164539">
    <property type="component" value="Chromosome 14"/>
</dbReference>
<protein>
    <submittedName>
        <fullName evidence="1">Mitochondrial Rho GTPase</fullName>
    </submittedName>
</protein>
<proteinExistence type="predicted"/>
<evidence type="ECO:0000313" key="1">
    <source>
        <dbReference type="EMBL" id="KAJ4701050.1"/>
    </source>
</evidence>
<gene>
    <name evidence="1" type="ORF">OWV82_024345</name>
</gene>
<sequence>MLEGSGSTNRSGVRVEVLGDRGTKKSSPILATATESVPKKVPPIHPPTCLCFPSDFYPDHVYVTIIDTSLRLEHRGKLNDELKRADAVV</sequence>
<name>A0ACC1WPG0_MELAZ</name>
<organism evidence="1 2">
    <name type="scientific">Melia azedarach</name>
    <name type="common">Chinaberry tree</name>
    <dbReference type="NCBI Taxonomy" id="155640"/>
    <lineage>
        <taxon>Eukaryota</taxon>
        <taxon>Viridiplantae</taxon>
        <taxon>Streptophyta</taxon>
        <taxon>Embryophyta</taxon>
        <taxon>Tracheophyta</taxon>
        <taxon>Spermatophyta</taxon>
        <taxon>Magnoliopsida</taxon>
        <taxon>eudicotyledons</taxon>
        <taxon>Gunneridae</taxon>
        <taxon>Pentapetalae</taxon>
        <taxon>rosids</taxon>
        <taxon>malvids</taxon>
        <taxon>Sapindales</taxon>
        <taxon>Meliaceae</taxon>
        <taxon>Melia</taxon>
    </lineage>
</organism>
<reference evidence="1 2" key="1">
    <citation type="journal article" date="2023" name="Science">
        <title>Complex scaffold remodeling in plant triterpene biosynthesis.</title>
        <authorList>
            <person name="De La Pena R."/>
            <person name="Hodgson H."/>
            <person name="Liu J.C."/>
            <person name="Stephenson M.J."/>
            <person name="Martin A.C."/>
            <person name="Owen C."/>
            <person name="Harkess A."/>
            <person name="Leebens-Mack J."/>
            <person name="Jimenez L.E."/>
            <person name="Osbourn A."/>
            <person name="Sattely E.S."/>
        </authorList>
    </citation>
    <scope>NUCLEOTIDE SEQUENCE [LARGE SCALE GENOMIC DNA]</scope>
    <source>
        <strain evidence="2">cv. JPN11</strain>
        <tissue evidence="1">Leaf</tissue>
    </source>
</reference>
<comment type="caution">
    <text evidence="1">The sequence shown here is derived from an EMBL/GenBank/DDBJ whole genome shotgun (WGS) entry which is preliminary data.</text>
</comment>